<dbReference type="RefSeq" id="WP_184732319.1">
    <property type="nucleotide sequence ID" value="NZ_BMRW01000010.1"/>
</dbReference>
<dbReference type="Proteomes" id="UP000556436">
    <property type="component" value="Unassembled WGS sequence"/>
</dbReference>
<dbReference type="EMBL" id="JACHJG010000003">
    <property type="protein sequence ID" value="MBB4885596.1"/>
    <property type="molecule type" value="Genomic_DNA"/>
</dbReference>
<name>A0A7W7L9J2_STRNE</name>
<evidence type="ECO:0000313" key="2">
    <source>
        <dbReference type="EMBL" id="MBB4885596.1"/>
    </source>
</evidence>
<feature type="region of interest" description="Disordered" evidence="1">
    <location>
        <begin position="34"/>
        <end position="56"/>
    </location>
</feature>
<gene>
    <name evidence="2" type="ORF">FHS38_001625</name>
</gene>
<organism evidence="2 3">
    <name type="scientific">Streptomyces netropsis</name>
    <name type="common">Streptoverticillium netropsis</name>
    <dbReference type="NCBI Taxonomy" id="55404"/>
    <lineage>
        <taxon>Bacteria</taxon>
        <taxon>Bacillati</taxon>
        <taxon>Actinomycetota</taxon>
        <taxon>Actinomycetes</taxon>
        <taxon>Kitasatosporales</taxon>
        <taxon>Streptomycetaceae</taxon>
        <taxon>Streptomyces</taxon>
    </lineage>
</organism>
<feature type="compositionally biased region" description="Basic and acidic residues" evidence="1">
    <location>
        <begin position="34"/>
        <end position="52"/>
    </location>
</feature>
<keyword evidence="3" id="KW-1185">Reference proteome</keyword>
<protein>
    <submittedName>
        <fullName evidence="2">Uncharacterized protein</fullName>
    </submittedName>
</protein>
<accession>A0A7W7L9J2</accession>
<comment type="caution">
    <text evidence="2">The sequence shown here is derived from an EMBL/GenBank/DDBJ whole genome shotgun (WGS) entry which is preliminary data.</text>
</comment>
<evidence type="ECO:0000313" key="3">
    <source>
        <dbReference type="Proteomes" id="UP000556436"/>
    </source>
</evidence>
<evidence type="ECO:0000256" key="1">
    <source>
        <dbReference type="SAM" id="MobiDB-lite"/>
    </source>
</evidence>
<proteinExistence type="predicted"/>
<dbReference type="AlphaFoldDB" id="A0A7W7L9J2"/>
<reference evidence="2 3" key="1">
    <citation type="submission" date="2020-08" db="EMBL/GenBank/DDBJ databases">
        <title>Genomic Encyclopedia of Type Strains, Phase III (KMG-III): the genomes of soil and plant-associated and newly described type strains.</title>
        <authorList>
            <person name="Whitman W."/>
        </authorList>
    </citation>
    <scope>NUCLEOTIDE SEQUENCE [LARGE SCALE GENOMIC DNA]</scope>
    <source>
        <strain evidence="2 3">CECT 3265</strain>
    </source>
</reference>
<sequence>MFDFNLTLHHFRAADFAREAAEHRLAHEARLAARTEDARETRQVRREAEGRVRSTGTRRLARLHHRSHRVAA</sequence>